<evidence type="ECO:0000313" key="2">
    <source>
        <dbReference type="EMBL" id="BBU24873.1"/>
    </source>
</evidence>
<evidence type="ECO:0000256" key="1">
    <source>
        <dbReference type="SAM" id="MobiDB-lite"/>
    </source>
</evidence>
<gene>
    <name evidence="2" type="ORF">MYXE_46630</name>
</gene>
<accession>A0AAD1H541</accession>
<organism evidence="2 3">
    <name type="scientific">Mycobacterium xenopi</name>
    <dbReference type="NCBI Taxonomy" id="1789"/>
    <lineage>
        <taxon>Bacteria</taxon>
        <taxon>Bacillati</taxon>
        <taxon>Actinomycetota</taxon>
        <taxon>Actinomycetes</taxon>
        <taxon>Mycobacteriales</taxon>
        <taxon>Mycobacteriaceae</taxon>
        <taxon>Mycobacterium</taxon>
    </lineage>
</organism>
<reference evidence="2 3" key="1">
    <citation type="submission" date="2019-12" db="EMBL/GenBank/DDBJ databases">
        <title>Complete genome sequence of Mycolicibacterium xenopi str. JCM15661T.</title>
        <authorList>
            <person name="Yoshida M."/>
            <person name="Fukano H."/>
            <person name="Asakura T."/>
            <person name="Hoshino Y."/>
        </authorList>
    </citation>
    <scope>NUCLEOTIDE SEQUENCE [LARGE SCALE GENOMIC DNA]</scope>
    <source>
        <strain evidence="2 3">JCM 15661T</strain>
    </source>
</reference>
<feature type="region of interest" description="Disordered" evidence="1">
    <location>
        <begin position="31"/>
        <end position="56"/>
    </location>
</feature>
<feature type="compositionally biased region" description="Pro residues" evidence="1">
    <location>
        <begin position="38"/>
        <end position="51"/>
    </location>
</feature>
<evidence type="ECO:0000313" key="3">
    <source>
        <dbReference type="Proteomes" id="UP000464624"/>
    </source>
</evidence>
<dbReference type="EMBL" id="AP022314">
    <property type="protein sequence ID" value="BBU24873.1"/>
    <property type="molecule type" value="Genomic_DNA"/>
</dbReference>
<sequence>MAQSLHRGGGELIELSLAAVAATYAALPLESSESSTPIAPPQPPPPSPAAPPLGADNAAVRHIVAERLCASC</sequence>
<protein>
    <submittedName>
        <fullName evidence="2">Uncharacterized protein</fullName>
    </submittedName>
</protein>
<proteinExistence type="predicted"/>
<name>A0AAD1H541_MYCXE</name>
<dbReference type="Proteomes" id="UP000464624">
    <property type="component" value="Chromosome"/>
</dbReference>
<dbReference type="AlphaFoldDB" id="A0AAD1H541"/>
<dbReference type="KEGG" id="mxe:MYXE_46630"/>